<dbReference type="InterPro" id="IPR011992">
    <property type="entry name" value="EF-hand-dom_pair"/>
</dbReference>
<dbReference type="PROSITE" id="PS00018">
    <property type="entry name" value="EF_HAND_1"/>
    <property type="match status" value="1"/>
</dbReference>
<dbReference type="GO" id="GO:0048306">
    <property type="term" value="F:calcium-dependent protein binding"/>
    <property type="evidence" value="ECO:0007669"/>
    <property type="project" value="TreeGrafter"/>
</dbReference>
<dbReference type="CDD" id="cd00213">
    <property type="entry name" value="S-100"/>
    <property type="match status" value="1"/>
</dbReference>
<evidence type="ECO:0000259" key="3">
    <source>
        <dbReference type="PROSITE" id="PS50222"/>
    </source>
</evidence>
<name>A0AAJ7WTM3_PETMA</name>
<evidence type="ECO:0000313" key="5">
    <source>
        <dbReference type="RefSeq" id="XP_032809525.1"/>
    </source>
</evidence>
<accession>A0AAJ7WTM3</accession>
<dbReference type="Pfam" id="PF01023">
    <property type="entry name" value="S_100"/>
    <property type="match status" value="1"/>
</dbReference>
<dbReference type="PROSITE" id="PS50222">
    <property type="entry name" value="EF_HAND_2"/>
    <property type="match status" value="1"/>
</dbReference>
<proteinExistence type="inferred from homology"/>
<dbReference type="InterPro" id="IPR034325">
    <property type="entry name" value="S-100_dom"/>
</dbReference>
<dbReference type="SUPFAM" id="SSF47473">
    <property type="entry name" value="EF-hand"/>
    <property type="match status" value="1"/>
</dbReference>
<dbReference type="PANTHER" id="PTHR11639:SF134">
    <property type="entry name" value="PROTEIN S100-A1-RELATED"/>
    <property type="match status" value="1"/>
</dbReference>
<protein>
    <submittedName>
        <fullName evidence="5">Protein S100-P-like</fullName>
    </submittedName>
</protein>
<dbReference type="InterPro" id="IPR002048">
    <property type="entry name" value="EF_hand_dom"/>
</dbReference>
<organism evidence="4 5">
    <name type="scientific">Petromyzon marinus</name>
    <name type="common">Sea lamprey</name>
    <dbReference type="NCBI Taxonomy" id="7757"/>
    <lineage>
        <taxon>Eukaryota</taxon>
        <taxon>Metazoa</taxon>
        <taxon>Chordata</taxon>
        <taxon>Craniata</taxon>
        <taxon>Vertebrata</taxon>
        <taxon>Cyclostomata</taxon>
        <taxon>Hyperoartia</taxon>
        <taxon>Petromyzontiformes</taxon>
        <taxon>Petromyzontidae</taxon>
        <taxon>Petromyzon</taxon>
    </lineage>
</organism>
<dbReference type="KEGG" id="pmrn:116942075"/>
<dbReference type="InterPro" id="IPR018247">
    <property type="entry name" value="EF_Hand_1_Ca_BS"/>
</dbReference>
<dbReference type="RefSeq" id="XP_032809525.1">
    <property type="nucleotide sequence ID" value="XM_032953634.1"/>
</dbReference>
<feature type="domain" description="EF-hand" evidence="3">
    <location>
        <begin position="55"/>
        <end position="90"/>
    </location>
</feature>
<reference evidence="5" key="1">
    <citation type="submission" date="2025-08" db="UniProtKB">
        <authorList>
            <consortium name="RefSeq"/>
        </authorList>
    </citation>
    <scope>IDENTIFICATION</scope>
    <source>
        <tissue evidence="5">Sperm</tissue>
    </source>
</reference>
<evidence type="ECO:0000256" key="2">
    <source>
        <dbReference type="ARBA" id="ARBA00022837"/>
    </source>
</evidence>
<dbReference type="InterPro" id="IPR013787">
    <property type="entry name" value="S100_Ca-bd_sub"/>
</dbReference>
<dbReference type="Proteomes" id="UP001318040">
    <property type="component" value="Chromosome 13"/>
</dbReference>
<dbReference type="PANTHER" id="PTHR11639">
    <property type="entry name" value="S100 CALCIUM-BINDING PROTEIN"/>
    <property type="match status" value="1"/>
</dbReference>
<dbReference type="Gene3D" id="1.10.238.10">
    <property type="entry name" value="EF-hand"/>
    <property type="match status" value="1"/>
</dbReference>
<dbReference type="SMART" id="SM01394">
    <property type="entry name" value="S_100"/>
    <property type="match status" value="1"/>
</dbReference>
<evidence type="ECO:0000313" key="4">
    <source>
        <dbReference type="Proteomes" id="UP001318040"/>
    </source>
</evidence>
<gene>
    <name evidence="5" type="primary">LOC116942075</name>
</gene>
<sequence length="106" mass="11474">MSDKYVPTGLELTIASMMGIFKAYAGKDGDSSRLSNAELKCLLTKELPGYLQNANDSAAIEKEMKNLDEDGDGQVDFKEFIIFIAALTAACYDAIEAQASKSPVKK</sequence>
<dbReference type="SMART" id="SM00054">
    <property type="entry name" value="EFh"/>
    <property type="match status" value="1"/>
</dbReference>
<dbReference type="GO" id="GO:0005509">
    <property type="term" value="F:calcium ion binding"/>
    <property type="evidence" value="ECO:0007669"/>
    <property type="project" value="InterPro"/>
</dbReference>
<evidence type="ECO:0000256" key="1">
    <source>
        <dbReference type="ARBA" id="ARBA00007323"/>
    </source>
</evidence>
<dbReference type="GO" id="GO:0046914">
    <property type="term" value="F:transition metal ion binding"/>
    <property type="evidence" value="ECO:0007669"/>
    <property type="project" value="InterPro"/>
</dbReference>
<keyword evidence="2" id="KW-0106">Calcium</keyword>
<keyword evidence="4" id="KW-1185">Reference proteome</keyword>
<comment type="similarity">
    <text evidence="1">Belongs to the S-100 family.</text>
</comment>
<dbReference type="AlphaFoldDB" id="A0AAJ7WTM3"/>